<dbReference type="KEGG" id="sroi:IAG44_07935"/>
<sequence length="67" mass="7308">MKALLEVIGFLALAQGVMGLLDELFADWDIGLVRRIGFLDGVEIYASITLVVLACALFAVAERRKPD</sequence>
<proteinExistence type="predicted"/>
<evidence type="ECO:0000313" key="3">
    <source>
        <dbReference type="Proteomes" id="UP000516052"/>
    </source>
</evidence>
<feature type="transmembrane region" description="Helical" evidence="1">
    <location>
        <begin position="43"/>
        <end position="61"/>
    </location>
</feature>
<evidence type="ECO:0000313" key="2">
    <source>
        <dbReference type="EMBL" id="QNP69372.1"/>
    </source>
</evidence>
<dbReference type="AlphaFoldDB" id="A0A7H0I9A6"/>
<dbReference type="Proteomes" id="UP000516052">
    <property type="component" value="Chromosome"/>
</dbReference>
<evidence type="ECO:0000256" key="1">
    <source>
        <dbReference type="SAM" id="Phobius"/>
    </source>
</evidence>
<accession>A0A7H0I9A6</accession>
<name>A0A7H0I9A6_9ACTN</name>
<dbReference type="RefSeq" id="WP_187746411.1">
    <property type="nucleotide sequence ID" value="NZ_CP060828.1"/>
</dbReference>
<keyword evidence="1" id="KW-1133">Transmembrane helix</keyword>
<gene>
    <name evidence="2" type="ORF">IAG44_07935</name>
</gene>
<protein>
    <submittedName>
        <fullName evidence="2">Uncharacterized protein</fullName>
    </submittedName>
</protein>
<reference evidence="2 3" key="1">
    <citation type="submission" date="2020-08" db="EMBL/GenBank/DDBJ databases">
        <title>A novel species.</title>
        <authorList>
            <person name="Gao J."/>
        </authorList>
    </citation>
    <scope>NUCLEOTIDE SEQUENCE [LARGE SCALE GENOMIC DNA]</scope>
    <source>
        <strain evidence="2 3">CRXT-G-22</strain>
    </source>
</reference>
<organism evidence="2 3">
    <name type="scientific">Streptomyces roseirectus</name>
    <dbReference type="NCBI Taxonomy" id="2768066"/>
    <lineage>
        <taxon>Bacteria</taxon>
        <taxon>Bacillati</taxon>
        <taxon>Actinomycetota</taxon>
        <taxon>Actinomycetes</taxon>
        <taxon>Kitasatosporales</taxon>
        <taxon>Streptomycetaceae</taxon>
        <taxon>Streptomyces</taxon>
    </lineage>
</organism>
<dbReference type="EMBL" id="CP060828">
    <property type="protein sequence ID" value="QNP69372.1"/>
    <property type="molecule type" value="Genomic_DNA"/>
</dbReference>
<keyword evidence="3" id="KW-1185">Reference proteome</keyword>
<keyword evidence="1" id="KW-0472">Membrane</keyword>
<keyword evidence="1" id="KW-0812">Transmembrane</keyword>